<dbReference type="SMART" id="SM00355">
    <property type="entry name" value="ZnF_C2H2"/>
    <property type="match status" value="2"/>
</dbReference>
<dbReference type="Pfam" id="PF04082">
    <property type="entry name" value="Fungal_trans"/>
    <property type="match status" value="1"/>
</dbReference>
<reference evidence="9" key="1">
    <citation type="submission" date="2021-07" db="EMBL/GenBank/DDBJ databases">
        <authorList>
            <person name="Branca A.L. A."/>
        </authorList>
    </citation>
    <scope>NUCLEOTIDE SEQUENCE</scope>
</reference>
<dbReference type="SUPFAM" id="SSF57667">
    <property type="entry name" value="beta-beta-alpha zinc fingers"/>
    <property type="match status" value="1"/>
</dbReference>
<gene>
    <name evidence="9" type="ORF">PSALAMII_LOCUS1094</name>
</gene>
<dbReference type="GO" id="GO:0006351">
    <property type="term" value="P:DNA-templated transcription"/>
    <property type="evidence" value="ECO:0007669"/>
    <property type="project" value="InterPro"/>
</dbReference>
<dbReference type="GO" id="GO:0000978">
    <property type="term" value="F:RNA polymerase II cis-regulatory region sequence-specific DNA binding"/>
    <property type="evidence" value="ECO:0007669"/>
    <property type="project" value="InterPro"/>
</dbReference>
<protein>
    <recommendedName>
        <fullName evidence="8">C2H2-type domain-containing protein</fullName>
    </recommendedName>
</protein>
<evidence type="ECO:0000259" key="8">
    <source>
        <dbReference type="PROSITE" id="PS50157"/>
    </source>
</evidence>
<dbReference type="InterPro" id="IPR036236">
    <property type="entry name" value="Znf_C2H2_sf"/>
</dbReference>
<comment type="caution">
    <text evidence="9">The sequence shown here is derived from an EMBL/GenBank/DDBJ whole genome shotgun (WGS) entry which is preliminary data.</text>
</comment>
<dbReference type="GO" id="GO:0005634">
    <property type="term" value="C:nucleus"/>
    <property type="evidence" value="ECO:0007669"/>
    <property type="project" value="UniProtKB-SubCell"/>
</dbReference>
<keyword evidence="4 7" id="KW-0863">Zinc-finger</keyword>
<evidence type="ECO:0000256" key="7">
    <source>
        <dbReference type="PROSITE-ProRule" id="PRU00042"/>
    </source>
</evidence>
<dbReference type="AlphaFoldDB" id="A0A9W4IEF4"/>
<evidence type="ECO:0000313" key="9">
    <source>
        <dbReference type="EMBL" id="CAG8267826.1"/>
    </source>
</evidence>
<feature type="domain" description="C2H2-type" evidence="8">
    <location>
        <begin position="9"/>
        <end position="36"/>
    </location>
</feature>
<dbReference type="InterPro" id="IPR051059">
    <property type="entry name" value="VerF-like"/>
</dbReference>
<dbReference type="InterPro" id="IPR013087">
    <property type="entry name" value="Znf_C2H2_type"/>
</dbReference>
<evidence type="ECO:0000256" key="6">
    <source>
        <dbReference type="ARBA" id="ARBA00023242"/>
    </source>
</evidence>
<evidence type="ECO:0000256" key="1">
    <source>
        <dbReference type="ARBA" id="ARBA00004123"/>
    </source>
</evidence>
<dbReference type="Gene3D" id="3.30.160.60">
    <property type="entry name" value="Classic Zinc Finger"/>
    <property type="match status" value="2"/>
</dbReference>
<evidence type="ECO:0000256" key="2">
    <source>
        <dbReference type="ARBA" id="ARBA00022723"/>
    </source>
</evidence>
<dbReference type="OrthoDB" id="654211at2759"/>
<keyword evidence="5" id="KW-0862">Zinc</keyword>
<sequence length="792" mass="89065">MSPEACRPHCCSRCTRSFARLEHLQRHTRVHTKEKPFRCECSRSFARKDLLKRHQKRDHFNQVPEKQQPVSEEYHGVLCTQSPAPTRVEIAPGFEAQFGPSTASGGSIEDDSLRHASSNVMQDFTTFLDCAGFISPWDEPNHHVWDLENIPNHLLMNDQLYGADLTGQTTELDTHGGPKQADVEKAFSVEDEDSWVGLHPLRQSSDDQHAKPHRLANERAANESIWRISEVRRGILTQKLSSFSGILGDFRLPSRHALTRYLESFTNTFLKHYPMLHLPTSSVESMPIELSLAAAAIGARYRFEPLVAVALYQAAKAITLTRLEEVKSFALSTVGINPYLPISSDPDHFGIQFDGAIPTGHNDLHRPHLTHLICTTTLLIAFTMSHDEPDLFNDSLEFQVPLVRMLHLDGLCESPQEGQNQDWKSWLQGECRRRAKLIAFAYLNLQFISQNVPPVILVNEVDMNLPCPTAEWEAASSDGWHRVRSPQAEISFKDAHEALFAETNGGHEADFCWQISSLGRLILLHSVIQKIFLAKQLQSHSRRNLSSEDQQKFESALNRWKASWRRDPGSSLDPQDIEGPVPFTSIAFLALAFVRLYHDIGPFRQLSTRNSSTMATSIFLSPPLVKDPNSIPALLHAVHVLSLPVRMGIGYVARSQMCFWSCQFSICALECGVFVWRWLQQIDVAGYDLSGMCLFEVNGSYLPVPGAESRIVDWIRSLVNEALDSVSTEDLGLNNRSTGDFSPRQLGIVVLRIWSFIFSSNGTWPVIQHIGATFDQLAALEETAVVSNNYVK</sequence>
<dbReference type="GO" id="GO:0000981">
    <property type="term" value="F:DNA-binding transcription factor activity, RNA polymerase II-specific"/>
    <property type="evidence" value="ECO:0007669"/>
    <property type="project" value="InterPro"/>
</dbReference>
<dbReference type="Proteomes" id="UP001152649">
    <property type="component" value="Unassembled WGS sequence"/>
</dbReference>
<feature type="domain" description="C2H2-type" evidence="8">
    <location>
        <begin position="37"/>
        <end position="64"/>
    </location>
</feature>
<keyword evidence="3" id="KW-0677">Repeat</keyword>
<comment type="subcellular location">
    <subcellularLocation>
        <location evidence="1">Nucleus</location>
    </subcellularLocation>
</comment>
<dbReference type="CDD" id="cd12148">
    <property type="entry name" value="fungal_TF_MHR"/>
    <property type="match status" value="1"/>
</dbReference>
<dbReference type="EMBL" id="CAJVPG010000033">
    <property type="protein sequence ID" value="CAG8267826.1"/>
    <property type="molecule type" value="Genomic_DNA"/>
</dbReference>
<dbReference type="PROSITE" id="PS50157">
    <property type="entry name" value="ZINC_FINGER_C2H2_2"/>
    <property type="match status" value="2"/>
</dbReference>
<evidence type="ECO:0000256" key="5">
    <source>
        <dbReference type="ARBA" id="ARBA00022833"/>
    </source>
</evidence>
<evidence type="ECO:0000313" key="10">
    <source>
        <dbReference type="Proteomes" id="UP001152649"/>
    </source>
</evidence>
<dbReference type="GO" id="GO:0000785">
    <property type="term" value="C:chromatin"/>
    <property type="evidence" value="ECO:0007669"/>
    <property type="project" value="TreeGrafter"/>
</dbReference>
<dbReference type="GO" id="GO:0008270">
    <property type="term" value="F:zinc ion binding"/>
    <property type="evidence" value="ECO:0007669"/>
    <property type="project" value="UniProtKB-KW"/>
</dbReference>
<dbReference type="InterPro" id="IPR007219">
    <property type="entry name" value="XnlR_reg_dom"/>
</dbReference>
<dbReference type="PANTHER" id="PTHR40626:SF10">
    <property type="entry name" value="C2H2-TYPE DOMAIN-CONTAINING PROTEIN"/>
    <property type="match status" value="1"/>
</dbReference>
<dbReference type="PANTHER" id="PTHR40626">
    <property type="entry name" value="MIP31509P"/>
    <property type="match status" value="1"/>
</dbReference>
<dbReference type="PROSITE" id="PS00028">
    <property type="entry name" value="ZINC_FINGER_C2H2_1"/>
    <property type="match status" value="1"/>
</dbReference>
<keyword evidence="2" id="KW-0479">Metal-binding</keyword>
<evidence type="ECO:0000256" key="4">
    <source>
        <dbReference type="ARBA" id="ARBA00022771"/>
    </source>
</evidence>
<organism evidence="9 10">
    <name type="scientific">Penicillium salamii</name>
    <dbReference type="NCBI Taxonomy" id="1612424"/>
    <lineage>
        <taxon>Eukaryota</taxon>
        <taxon>Fungi</taxon>
        <taxon>Dikarya</taxon>
        <taxon>Ascomycota</taxon>
        <taxon>Pezizomycotina</taxon>
        <taxon>Eurotiomycetes</taxon>
        <taxon>Eurotiomycetidae</taxon>
        <taxon>Eurotiales</taxon>
        <taxon>Aspergillaceae</taxon>
        <taxon>Penicillium</taxon>
    </lineage>
</organism>
<keyword evidence="10" id="KW-1185">Reference proteome</keyword>
<name>A0A9W4IEF4_9EURO</name>
<accession>A0A9W4IEF4</accession>
<proteinExistence type="predicted"/>
<evidence type="ECO:0000256" key="3">
    <source>
        <dbReference type="ARBA" id="ARBA00022737"/>
    </source>
</evidence>
<keyword evidence="6" id="KW-0539">Nucleus</keyword>